<gene>
    <name evidence="8" type="ORF">ECRASSUSDP1_LOCUS5738</name>
</gene>
<dbReference type="InterPro" id="IPR026319">
    <property type="entry name" value="ZC2HC1A/B-like"/>
</dbReference>
<feature type="domain" description="C2HC/C3H-type" evidence="7">
    <location>
        <begin position="433"/>
        <end position="462"/>
    </location>
</feature>
<evidence type="ECO:0000256" key="3">
    <source>
        <dbReference type="ARBA" id="ARBA00022771"/>
    </source>
</evidence>
<feature type="region of interest" description="Disordered" evidence="6">
    <location>
        <begin position="378"/>
        <end position="427"/>
    </location>
</feature>
<dbReference type="EMBL" id="CAMPGE010005544">
    <property type="protein sequence ID" value="CAI2364395.1"/>
    <property type="molecule type" value="Genomic_DNA"/>
</dbReference>
<keyword evidence="4" id="KW-0862">Zinc</keyword>
<dbReference type="InterPro" id="IPR049899">
    <property type="entry name" value="Znf_C2HC_C3H"/>
</dbReference>
<feature type="domain" description="C2HC/C3H-type" evidence="7">
    <location>
        <begin position="510"/>
        <end position="539"/>
    </location>
</feature>
<feature type="domain" description="C2HC/C3H-type" evidence="7">
    <location>
        <begin position="84"/>
        <end position="113"/>
    </location>
</feature>
<sequence>MKKGPKSVACYICGREFGTTSYGIHYTQCQKKFNDEQANLDKSERKKLPDAPEGIEDILNKKKMTAKALEAYNQAAFNIYNSKSLSKCPGCSRTFNPDSLKVHMRSCKGVKSSGSSASTGAGSHLGDSLGGGGGMGGSMGSRSKGSKSPNRGPKSLLCYICGKGFMKGSISIHIPQCEDKFKKESKNLGVKRKLPKAPAELEVLLAKDKLNMKEIEEYNDIAMRSYNEAGLMKCPNCSRTFNPDSLRSHMKSCNLKHGTDADPFASKKKKQSRPQGIMCYLCGREYFSKSIDIHIKQCKESWQREENKKPKKERRKMPEAPKNFEDIICGKVTEESKQAYNDEAFQEYNEKSLEPCPNCGRTFLPDRLVIHLRSCGGAKTKGSPTKGSPVRGGAKKSPVRSSPKAGLGKAKSTGVPKTKISKPASKGPGAMPPGIICYICGRKYGTKSIDIHIKQCIDLWEKTESKKPKKERRPVPQKPEKFEEMKISPMGSKAMDEYNDEAFKNYNEKALVPCDLCGRTFLPERLTVHQRSCKPKGEKKSPTKKR</sequence>
<evidence type="ECO:0000256" key="5">
    <source>
        <dbReference type="PROSITE-ProRule" id="PRU01371"/>
    </source>
</evidence>
<keyword evidence="3 5" id="KW-0863">Zinc-finger</keyword>
<comment type="caution">
    <text evidence="8">The sequence shown here is derived from an EMBL/GenBank/DDBJ whole genome shotgun (WGS) entry which is preliminary data.</text>
</comment>
<feature type="compositionally biased region" description="Low complexity" evidence="6">
    <location>
        <begin position="112"/>
        <end position="127"/>
    </location>
</feature>
<keyword evidence="9" id="KW-1185">Reference proteome</keyword>
<evidence type="ECO:0000259" key="7">
    <source>
        <dbReference type="PROSITE" id="PS52027"/>
    </source>
</evidence>
<organism evidence="8 9">
    <name type="scientific">Euplotes crassus</name>
    <dbReference type="NCBI Taxonomy" id="5936"/>
    <lineage>
        <taxon>Eukaryota</taxon>
        <taxon>Sar</taxon>
        <taxon>Alveolata</taxon>
        <taxon>Ciliophora</taxon>
        <taxon>Intramacronucleata</taxon>
        <taxon>Spirotrichea</taxon>
        <taxon>Hypotrichia</taxon>
        <taxon>Euplotida</taxon>
        <taxon>Euplotidae</taxon>
        <taxon>Moneuplotes</taxon>
    </lineage>
</organism>
<reference evidence="8" key="1">
    <citation type="submission" date="2023-07" db="EMBL/GenBank/DDBJ databases">
        <authorList>
            <consortium name="AG Swart"/>
            <person name="Singh M."/>
            <person name="Singh A."/>
            <person name="Seah K."/>
            <person name="Emmerich C."/>
        </authorList>
    </citation>
    <scope>NUCLEOTIDE SEQUENCE</scope>
    <source>
        <strain evidence="8">DP1</strain>
    </source>
</reference>
<proteinExistence type="predicted"/>
<feature type="domain" description="C2HC/C3H-type" evidence="7">
    <location>
        <begin position="275"/>
        <end position="304"/>
    </location>
</feature>
<keyword evidence="1" id="KW-0479">Metal-binding</keyword>
<dbReference type="Pfam" id="PF13913">
    <property type="entry name" value="zf-C2HC_2"/>
    <property type="match status" value="8"/>
</dbReference>
<dbReference type="PANTHER" id="PTHR13555">
    <property type="entry name" value="C2H2 ZINC FINGER CGI-62-RELATED"/>
    <property type="match status" value="1"/>
</dbReference>
<dbReference type="AlphaFoldDB" id="A0AAD1XBG6"/>
<dbReference type="PROSITE" id="PS52027">
    <property type="entry name" value="ZF_C2HC_C3H"/>
    <property type="match status" value="5"/>
</dbReference>
<dbReference type="Proteomes" id="UP001295684">
    <property type="component" value="Unassembled WGS sequence"/>
</dbReference>
<name>A0AAD1XBG6_EUPCR</name>
<dbReference type="PANTHER" id="PTHR13555:SF68">
    <property type="entry name" value="ZINC FINGER PROTEIN 474"/>
    <property type="match status" value="1"/>
</dbReference>
<feature type="domain" description="C2HC/C3H-type" evidence="7">
    <location>
        <begin position="352"/>
        <end position="381"/>
    </location>
</feature>
<evidence type="ECO:0000256" key="4">
    <source>
        <dbReference type="ARBA" id="ARBA00022833"/>
    </source>
</evidence>
<evidence type="ECO:0000256" key="1">
    <source>
        <dbReference type="ARBA" id="ARBA00022723"/>
    </source>
</evidence>
<keyword evidence="2" id="KW-0677">Repeat</keyword>
<evidence type="ECO:0000313" key="9">
    <source>
        <dbReference type="Proteomes" id="UP001295684"/>
    </source>
</evidence>
<feature type="region of interest" description="Disordered" evidence="6">
    <location>
        <begin position="112"/>
        <end position="151"/>
    </location>
</feature>
<evidence type="ECO:0000313" key="8">
    <source>
        <dbReference type="EMBL" id="CAI2364395.1"/>
    </source>
</evidence>
<evidence type="ECO:0000256" key="6">
    <source>
        <dbReference type="SAM" id="MobiDB-lite"/>
    </source>
</evidence>
<dbReference type="Gene3D" id="3.30.160.60">
    <property type="entry name" value="Classic Zinc Finger"/>
    <property type="match status" value="5"/>
</dbReference>
<feature type="compositionally biased region" description="Gly residues" evidence="6">
    <location>
        <begin position="128"/>
        <end position="139"/>
    </location>
</feature>
<dbReference type="GO" id="GO:0008270">
    <property type="term" value="F:zinc ion binding"/>
    <property type="evidence" value="ECO:0007669"/>
    <property type="project" value="UniProtKB-KW"/>
</dbReference>
<accession>A0AAD1XBG6</accession>
<evidence type="ECO:0000256" key="2">
    <source>
        <dbReference type="ARBA" id="ARBA00022737"/>
    </source>
</evidence>
<protein>
    <recommendedName>
        <fullName evidence="7">C2HC/C3H-type domain-containing protein</fullName>
    </recommendedName>
</protein>